<dbReference type="SUPFAM" id="SSF50729">
    <property type="entry name" value="PH domain-like"/>
    <property type="match status" value="2"/>
</dbReference>
<dbReference type="AlphaFoldDB" id="A0A2Z6Q6W0"/>
<evidence type="ECO:0000313" key="3">
    <source>
        <dbReference type="EMBL" id="GBB85275.1"/>
    </source>
</evidence>
<sequence length="908" mass="105537">MATDSGYVGSSTGLKNRNSYIQWTPQHSLSLNDSYISKSMSKHLHSTTRRIFIGPTPANWSYKKSSFWFSKSDHATHHKGPNRQRTFRAEPEVKGPTNMSSLDFYDTSDNQNSVSRITDAPLVSEPEEILIDHNDSGSLFSNEIFYTPNEELRSYPNTPQHLHFMQKDSEYFSTNYMLNALKQKSPITTTSNRDFSDEIISSSESLHPNHVHNSNNETNNASENDVENVRPSNVDIRSADNVNSTNLINLEAKSPIYEPGTIIKEDRMLVRVERLNHHETLKRYGGPLLRNRTHRKNLTHSLGWREYIVKLRPGIIELYEDDKTRFAKMRFNKTIRLILFSAVDYTISLKQKSKSKTKIFLINPKTVEQSIEWYRLLHATLGEPSVKPMPSSCEVYVPDLDVHVKIPLENYQAYQITAEEVTRLVLDELSGEPEWEDILNEWLKSCDLRLCWKRYDQLEWIVWEKNEEGKVRNDLLACPQFIEGTHQLQLRPTEHYPTSVYLSDGTKLIEPPPIEGYLVRVTSNKGKWKPKRLYFTSHDYYLFFLKPFETSPPPQPASSLSNDEGSQHVQPLIYAVAPQSQEQCVQTGAFMKADIKRRIKQIKNAVAFINLLEVEEVKSEEAYGVTEMENHGCPFQLVLNNGMVVVLQAYSRQTMLEWVSRLKELIKYWKARKMSDIQVRINMVKMSETNDYEDDDNSSQNEIHSHWNNFQTYINPTIWHWCILNGCRGITKGGLLYRKSHRYGTFRNYHYILTGGNLLCFHLYTRNLINGVTKRQCYHKRCGNINLADCYVYSGRITENDLLYSSTSKFSAKSSGIHKLPRIYPDGMSCFDNAVECTFVIWQAERSFYFGKEKKEKGNVIRLKKKTMLNNPGKIWVFRTRSKIEREEWVWAINVEIERACKIAEMKQ</sequence>
<dbReference type="OrthoDB" id="5579281at2759"/>
<dbReference type="PANTHER" id="PTHR28076">
    <property type="entry name" value="SPORULATION-SPECIFIC PROTEIN 71"/>
    <property type="match status" value="1"/>
</dbReference>
<dbReference type="EMBL" id="BEXD01000206">
    <property type="protein sequence ID" value="GBB85275.1"/>
    <property type="molecule type" value="Genomic_DNA"/>
</dbReference>
<dbReference type="Gene3D" id="2.30.29.30">
    <property type="entry name" value="Pleckstrin-homology domain (PH domain)/Phosphotyrosine-binding domain (PTB)"/>
    <property type="match status" value="2"/>
</dbReference>
<comment type="caution">
    <text evidence="3">The sequence shown here is derived from an EMBL/GenBank/DDBJ whole genome shotgun (WGS) entry which is preliminary data.</text>
</comment>
<keyword evidence="5" id="KW-1185">Reference proteome</keyword>
<reference evidence="3 5" key="1">
    <citation type="submission" date="2017-11" db="EMBL/GenBank/DDBJ databases">
        <title>The genome of Rhizophagus clarus HR1 reveals common genetic basis of auxotrophy among arbuscular mycorrhizal fungi.</title>
        <authorList>
            <person name="Kobayashi Y."/>
        </authorList>
    </citation>
    <scope>NUCLEOTIDE SEQUENCE [LARGE SCALE GENOMIC DNA]</scope>
    <source>
        <strain evidence="3 5">HR1</strain>
    </source>
</reference>
<dbReference type="EMBL" id="BLAL01000193">
    <property type="protein sequence ID" value="GES90080.1"/>
    <property type="molecule type" value="Genomic_DNA"/>
</dbReference>
<proteinExistence type="predicted"/>
<dbReference type="SMART" id="SM00233">
    <property type="entry name" value="PH"/>
    <property type="match status" value="3"/>
</dbReference>
<evidence type="ECO:0000259" key="2">
    <source>
        <dbReference type="PROSITE" id="PS50003"/>
    </source>
</evidence>
<dbReference type="PANTHER" id="PTHR28076:SF1">
    <property type="entry name" value="PROSPORE MEMBRANE ADAPTER PROTEIN SPO71"/>
    <property type="match status" value="1"/>
</dbReference>
<dbReference type="PROSITE" id="PS50003">
    <property type="entry name" value="PH_DOMAIN"/>
    <property type="match status" value="1"/>
</dbReference>
<dbReference type="InterPro" id="IPR057379">
    <property type="entry name" value="PH_SPO71"/>
</dbReference>
<protein>
    <submittedName>
        <fullName evidence="4">PH domain protein</fullName>
    </submittedName>
</protein>
<dbReference type="InterPro" id="IPR011993">
    <property type="entry name" value="PH-like_dom_sf"/>
</dbReference>
<name>A0A2Z6Q6W0_9GLOM</name>
<feature type="domain" description="PH" evidence="2">
    <location>
        <begin position="511"/>
        <end position="667"/>
    </location>
</feature>
<dbReference type="Pfam" id="PF15404">
    <property type="entry name" value="PH_4"/>
    <property type="match status" value="1"/>
</dbReference>
<dbReference type="InterPro" id="IPR001849">
    <property type="entry name" value="PH_domain"/>
</dbReference>
<accession>A0A2Z6Q6W0</accession>
<organism evidence="3 5">
    <name type="scientific">Rhizophagus clarus</name>
    <dbReference type="NCBI Taxonomy" id="94130"/>
    <lineage>
        <taxon>Eukaryota</taxon>
        <taxon>Fungi</taxon>
        <taxon>Fungi incertae sedis</taxon>
        <taxon>Mucoromycota</taxon>
        <taxon>Glomeromycotina</taxon>
        <taxon>Glomeromycetes</taxon>
        <taxon>Glomerales</taxon>
        <taxon>Glomeraceae</taxon>
        <taxon>Rhizophagus</taxon>
    </lineage>
</organism>
<evidence type="ECO:0000313" key="4">
    <source>
        <dbReference type="EMBL" id="GES90080.1"/>
    </source>
</evidence>
<feature type="compositionally biased region" description="Low complexity" evidence="1">
    <location>
        <begin position="204"/>
        <end position="223"/>
    </location>
</feature>
<evidence type="ECO:0000313" key="5">
    <source>
        <dbReference type="Proteomes" id="UP000247702"/>
    </source>
</evidence>
<dbReference type="Pfam" id="PF23207">
    <property type="entry name" value="PH_SPO71"/>
    <property type="match status" value="1"/>
</dbReference>
<gene>
    <name evidence="4" type="ORF">RCL2_001694800</name>
    <name evidence="3" type="ORF">RclHR1_11830006</name>
</gene>
<dbReference type="Proteomes" id="UP000615446">
    <property type="component" value="Unassembled WGS sequence"/>
</dbReference>
<dbReference type="GO" id="GO:1902657">
    <property type="term" value="P:protein localization to prospore membrane"/>
    <property type="evidence" value="ECO:0007669"/>
    <property type="project" value="InterPro"/>
</dbReference>
<reference evidence="4" key="2">
    <citation type="submission" date="2019-10" db="EMBL/GenBank/DDBJ databases">
        <title>Conservation and host-specific expression of non-tandemly repeated heterogenous ribosome RNA gene in arbuscular mycorrhizal fungi.</title>
        <authorList>
            <person name="Maeda T."/>
            <person name="Kobayashi Y."/>
            <person name="Nakagawa T."/>
            <person name="Ezawa T."/>
            <person name="Yamaguchi K."/>
            <person name="Bino T."/>
            <person name="Nishimoto Y."/>
            <person name="Shigenobu S."/>
            <person name="Kawaguchi M."/>
        </authorList>
    </citation>
    <scope>NUCLEOTIDE SEQUENCE</scope>
    <source>
        <strain evidence="4">HR1</strain>
    </source>
</reference>
<dbReference type="Proteomes" id="UP000247702">
    <property type="component" value="Unassembled WGS sequence"/>
</dbReference>
<evidence type="ECO:0000256" key="1">
    <source>
        <dbReference type="SAM" id="MobiDB-lite"/>
    </source>
</evidence>
<dbReference type="STRING" id="94130.A0A2Z6Q6W0"/>
<dbReference type="InterPro" id="IPR040345">
    <property type="entry name" value="Mug56/Spo71"/>
</dbReference>
<feature type="region of interest" description="Disordered" evidence="1">
    <location>
        <begin position="204"/>
        <end position="226"/>
    </location>
</feature>
<dbReference type="InterPro" id="IPR039486">
    <property type="entry name" value="Mug56/Spo71_PH"/>
</dbReference>